<dbReference type="Proteomes" id="UP000483839">
    <property type="component" value="Unassembled WGS sequence"/>
</dbReference>
<dbReference type="RefSeq" id="WP_015911720.1">
    <property type="nucleotide sequence ID" value="NZ_CP022435.1"/>
</dbReference>
<reference evidence="1 2" key="1">
    <citation type="submission" date="2019-11" db="EMBL/GenBank/DDBJ databases">
        <title>Streptococcus uberis isolated from clinical mastitis cases on a southeastern Queensland dairy.</title>
        <authorList>
            <person name="Workentine M.L."/>
            <person name="Price R."/>
            <person name="Olchowy T."/>
        </authorList>
    </citation>
    <scope>NUCLEOTIDE SEQUENCE [LARGE SCALE GENOMIC DNA]</scope>
    <source>
        <strain evidence="1 2">OLC4459-A17</strain>
    </source>
</reference>
<protein>
    <submittedName>
        <fullName evidence="1">Uncharacterized protein</fullName>
    </submittedName>
</protein>
<accession>A0A2X4HG38</accession>
<gene>
    <name evidence="1" type="ORF">GKS16_01360</name>
</gene>
<name>A0A2X4HG38_STRUB</name>
<evidence type="ECO:0000313" key="2">
    <source>
        <dbReference type="Proteomes" id="UP000483839"/>
    </source>
</evidence>
<dbReference type="EMBL" id="WLXI01000007">
    <property type="protein sequence ID" value="MTD00932.1"/>
    <property type="molecule type" value="Genomic_DNA"/>
</dbReference>
<sequence>MKAIFKNQMVEVWQVSKEGSQPQWVKSAFEKNYFQWIDNHVRVLMVGYNPSLENNVKIGLVGSAAGGGFAGYHMYQNAYLGDYIDATNFKILSAKQFAKKYRLVSEENSITE</sequence>
<dbReference type="AlphaFoldDB" id="A0A2X4HG38"/>
<comment type="caution">
    <text evidence="1">The sequence shown here is derived from an EMBL/GenBank/DDBJ whole genome shotgun (WGS) entry which is preliminary data.</text>
</comment>
<evidence type="ECO:0000313" key="1">
    <source>
        <dbReference type="EMBL" id="MTD00932.1"/>
    </source>
</evidence>
<proteinExistence type="predicted"/>
<dbReference type="OMA" id="GYGMYVL"/>
<organism evidence="1 2">
    <name type="scientific">Streptococcus uberis</name>
    <dbReference type="NCBI Taxonomy" id="1349"/>
    <lineage>
        <taxon>Bacteria</taxon>
        <taxon>Bacillati</taxon>
        <taxon>Bacillota</taxon>
        <taxon>Bacilli</taxon>
        <taxon>Lactobacillales</taxon>
        <taxon>Streptococcaceae</taxon>
        <taxon>Streptococcus</taxon>
    </lineage>
</organism>